<protein>
    <recommendedName>
        <fullName evidence="4">Peptidase S74 domain-containing protein</fullName>
    </recommendedName>
</protein>
<dbReference type="RefSeq" id="WP_105718586.1">
    <property type="nucleotide sequence ID" value="NZ_PVBQ01000024.1"/>
</dbReference>
<evidence type="ECO:0008006" key="4">
    <source>
        <dbReference type="Google" id="ProtNLM"/>
    </source>
</evidence>
<proteinExistence type="predicted"/>
<dbReference type="AlphaFoldDB" id="A0A2S9IWS4"/>
<dbReference type="EMBL" id="PVBQ01000024">
    <property type="protein sequence ID" value="PRD44977.1"/>
    <property type="molecule type" value="Genomic_DNA"/>
</dbReference>
<evidence type="ECO:0000256" key="1">
    <source>
        <dbReference type="SAM" id="SignalP"/>
    </source>
</evidence>
<accession>A0A2S9IWS4</accession>
<evidence type="ECO:0000313" key="3">
    <source>
        <dbReference type="Proteomes" id="UP000239711"/>
    </source>
</evidence>
<name>A0A2S9IWS4_9SPHI</name>
<gene>
    <name evidence="2" type="ORF">C5745_18930</name>
</gene>
<dbReference type="OrthoDB" id="758388at2"/>
<keyword evidence="1" id="KW-0732">Signal</keyword>
<comment type="caution">
    <text evidence="2">The sequence shown here is derived from an EMBL/GenBank/DDBJ whole genome shotgun (WGS) entry which is preliminary data.</text>
</comment>
<evidence type="ECO:0000313" key="2">
    <source>
        <dbReference type="EMBL" id="PRD44977.1"/>
    </source>
</evidence>
<keyword evidence="3" id="KW-1185">Reference proteome</keyword>
<sequence>MFTNKNAILVGLLLLGGLSANGQSNVFPASGNVGVGITNPTSLFHIKRGGAVAYPSTTEKGNIVQFLQADNNALEIGVANGINSRKAWLLARHATTVQYGQYYATLHLQPTFDDVTQYRGVAIGYPADAHVPVGVTLAVAGKVGIGTSNPQAKLAVDGNILAKEIKVTNNIAVPDYVFEPDYHLSSLSDVEAYVKEHKHLPEIPSAKDIDRDGLDLGEMNLLLLKKVEELTLYLIEQQKEINSLKREVKK</sequence>
<feature type="signal peptide" evidence="1">
    <location>
        <begin position="1"/>
        <end position="22"/>
    </location>
</feature>
<organism evidence="2 3">
    <name type="scientific">Sphingobacterium haloxyli</name>
    <dbReference type="NCBI Taxonomy" id="2100533"/>
    <lineage>
        <taxon>Bacteria</taxon>
        <taxon>Pseudomonadati</taxon>
        <taxon>Bacteroidota</taxon>
        <taxon>Sphingobacteriia</taxon>
        <taxon>Sphingobacteriales</taxon>
        <taxon>Sphingobacteriaceae</taxon>
        <taxon>Sphingobacterium</taxon>
    </lineage>
</organism>
<feature type="chain" id="PRO_5015429582" description="Peptidase S74 domain-containing protein" evidence="1">
    <location>
        <begin position="23"/>
        <end position="250"/>
    </location>
</feature>
<reference evidence="2 3" key="1">
    <citation type="submission" date="2018-02" db="EMBL/GenBank/DDBJ databases">
        <title>The draft genome of Sphingobacterium sp. 5JN-11.</title>
        <authorList>
            <person name="Liu L."/>
            <person name="Li L."/>
            <person name="Liang L."/>
            <person name="Zhang X."/>
            <person name="Wang T."/>
        </authorList>
    </citation>
    <scope>NUCLEOTIDE SEQUENCE [LARGE SCALE GENOMIC DNA]</scope>
    <source>
        <strain evidence="2 3">5JN-11</strain>
    </source>
</reference>
<dbReference type="Proteomes" id="UP000239711">
    <property type="component" value="Unassembled WGS sequence"/>
</dbReference>